<name>A0A1I4QLI7_9GAMM</name>
<protein>
    <submittedName>
        <fullName evidence="3">TIGR02099 family protein</fullName>
    </submittedName>
</protein>
<accession>A0A1I4QLI7</accession>
<gene>
    <name evidence="3" type="ORF">SAMN04487963_2453</name>
</gene>
<keyword evidence="1" id="KW-1133">Transmembrane helix</keyword>
<feature type="domain" description="YhdP central" evidence="2">
    <location>
        <begin position="17"/>
        <end position="1303"/>
    </location>
</feature>
<evidence type="ECO:0000313" key="4">
    <source>
        <dbReference type="Proteomes" id="UP000198519"/>
    </source>
</evidence>
<dbReference type="Pfam" id="PF13116">
    <property type="entry name" value="YhdP"/>
    <property type="match status" value="1"/>
</dbReference>
<dbReference type="InterPro" id="IPR025263">
    <property type="entry name" value="YhdP_central"/>
</dbReference>
<keyword evidence="4" id="KW-1185">Reference proteome</keyword>
<dbReference type="PANTHER" id="PTHR38690">
    <property type="entry name" value="PROTEASE-RELATED"/>
    <property type="match status" value="1"/>
</dbReference>
<dbReference type="NCBIfam" id="TIGR02099">
    <property type="entry name" value="YhdP family protein"/>
    <property type="match status" value="1"/>
</dbReference>
<dbReference type="InterPro" id="IPR011836">
    <property type="entry name" value="YhdP"/>
</dbReference>
<keyword evidence="1" id="KW-0812">Transmembrane</keyword>
<sequence length="1313" mass="141705">MSFPDSDTMTDTAQGQIAVRLANVVWSLVAVVLVLFAIFVGVGRQLSENVDHYRPDLEALLTETLGYQVHIGRLDTQWHWLDPVLHASDVSVMSAGEQPRTLGSLGSLRIQLDTLMSLLRFRVVFESFEADGLGLTLVQSSDGHIRLDGLSVPETSEQSPTTASSQQTDLIGAVGRWLSDPSVRMTRVSLKIQTRHNEVRHIDIPQLDLDYGGGLFSASGRAMQAGTTNQLAAFRLLGRHFFRGDFTGQIYLNLSSGRLFDGLVSSYHWRGLGVDGFDVGGEAWLTFESGVLEQVNGEMVVPYLQLRAEGESLAPMEDLALKFGWRGAVLPGGGNPLSGELHLKDIQWHWLGESVSEFALYLRQRDGYVDVKANGVPVGPLSRLALGVRLLPELAVSELEGYQPEGRLDNLKLVIPYSERGPEFSLTTDFHQLNVAAFHGAPELMGANGTLEMGLRQGHVRVLGENVTLGFPKLFRSNWSLSYADVEVGWTLDGPLTRVYSSDIHLLYQDDTELSGAFDLRMDREGEDNLGLQVAVRNGNAGMLADFVPEKVVAPALYQWLTTAIPAASIDEGVYYGFGQVDAGAPRHSFTSSMWYRFSDGRIKYDPAWPEVTGARGKVSVHDGWTSVILDSGQTGGLSVAGAEVKAEPGDDGMILRVDASTEVPGAALPYWVENSPVGDVAGPATGVVEVEGTYQLDLGLEIPLGGDRETVVDLTVGSRNGLVRYPAADLSWTDIVGDVHFNSRTGFAGDAVTAQFMGKPVTLGIEHRPEQGALSLSQTGRLSIPEVMTATGLPEDSNLGVNGTLVYSARLDVTSESTSGLSVYSSLRGVEVDWPAPLAKPADAMQPVNATLNWTPEGVLTLVGRWEDTLAFRLRWNQEGFERAGIALGATTASLPRNAGVALTGRVPRVDVEEWAERVGRAMPAARGGQAGSVSSDALIERWLSGVNLAVGQLEVAGQTFSEVNVNAGFDDGRWRISTQSEQVSGDLSVPVDTRQTVVVNLERLHLAGAGEEEEAPGDELTADEQVAAFNAMQLQDWPPIQVTLGELMFDERPMGSWSFRVEPSASVLHVRELVGTVGSMTFSGDFEWGVTGGKQDSRLVGTLAGEDLADLAPLIGEQPALKSKNSQIELDVAWPGQPQDFALTRLEGQVGLRLDDGVILENNYTAQLFRLFNVLNADTLWRRLRLDFSDLYEAGVAFDAISGTAVLSDGVLTWSPELQIVGPSGAFKLSGSTDMIEESLDMRLVVVLPVTQNLPLAALLLGASAPIGGALFVLDKVLGDPLSRLTSATYSVQGSWSEPEVNLRNVFDTGN</sequence>
<dbReference type="EMBL" id="FOUE01000003">
    <property type="protein sequence ID" value="SFM40894.1"/>
    <property type="molecule type" value="Genomic_DNA"/>
</dbReference>
<dbReference type="STRING" id="488535.SAMN04487963_2453"/>
<organism evidence="3 4">
    <name type="scientific">Marinobacter zhejiangensis</name>
    <dbReference type="NCBI Taxonomy" id="488535"/>
    <lineage>
        <taxon>Bacteria</taxon>
        <taxon>Pseudomonadati</taxon>
        <taxon>Pseudomonadota</taxon>
        <taxon>Gammaproteobacteria</taxon>
        <taxon>Pseudomonadales</taxon>
        <taxon>Marinobacteraceae</taxon>
        <taxon>Marinobacter</taxon>
    </lineage>
</organism>
<dbReference type="PANTHER" id="PTHR38690:SF1">
    <property type="entry name" value="PROTEASE"/>
    <property type="match status" value="1"/>
</dbReference>
<evidence type="ECO:0000259" key="2">
    <source>
        <dbReference type="Pfam" id="PF13116"/>
    </source>
</evidence>
<evidence type="ECO:0000256" key="1">
    <source>
        <dbReference type="SAM" id="Phobius"/>
    </source>
</evidence>
<evidence type="ECO:0000313" key="3">
    <source>
        <dbReference type="EMBL" id="SFM40894.1"/>
    </source>
</evidence>
<dbReference type="Proteomes" id="UP000198519">
    <property type="component" value="Unassembled WGS sequence"/>
</dbReference>
<dbReference type="OrthoDB" id="9762238at2"/>
<dbReference type="RefSeq" id="WP_092022917.1">
    <property type="nucleotide sequence ID" value="NZ_FOUE01000003.1"/>
</dbReference>
<feature type="transmembrane region" description="Helical" evidence="1">
    <location>
        <begin position="21"/>
        <end position="42"/>
    </location>
</feature>
<reference evidence="4" key="1">
    <citation type="submission" date="2016-10" db="EMBL/GenBank/DDBJ databases">
        <authorList>
            <person name="Varghese N."/>
            <person name="Submissions S."/>
        </authorList>
    </citation>
    <scope>NUCLEOTIDE SEQUENCE [LARGE SCALE GENOMIC DNA]</scope>
    <source>
        <strain evidence="4">CGMCC 1.7061</strain>
    </source>
</reference>
<proteinExistence type="predicted"/>
<keyword evidence="1" id="KW-0472">Membrane</keyword>